<dbReference type="STRING" id="63057.A0A2P5FG39"/>
<feature type="transmembrane region" description="Helical" evidence="14">
    <location>
        <begin position="622"/>
        <end position="640"/>
    </location>
</feature>
<feature type="binding site" evidence="13">
    <location>
        <position position="237"/>
    </location>
    <ligand>
        <name>Mn(2+)</name>
        <dbReference type="ChEBI" id="CHEBI:29035"/>
    </ligand>
</feature>
<dbReference type="EMBL" id="JXTC01000036">
    <property type="protein sequence ID" value="PON96759.1"/>
    <property type="molecule type" value="Genomic_DNA"/>
</dbReference>
<dbReference type="Proteomes" id="UP000237000">
    <property type="component" value="Unassembled WGS sequence"/>
</dbReference>
<keyword evidence="5 14" id="KW-1133">Transmembrane helix</keyword>
<feature type="transmembrane region" description="Helical" evidence="14">
    <location>
        <begin position="452"/>
        <end position="472"/>
    </location>
</feature>
<comment type="caution">
    <text evidence="15">The sequence shown here is derived from an EMBL/GenBank/DDBJ whole genome shotgun (WGS) entry which is preliminary data.</text>
</comment>
<comment type="similarity">
    <text evidence="10">Belongs to the glycosyltransferase 2 family. Plant cellulose synthase-like E subfamily.</text>
</comment>
<dbReference type="InterPro" id="IPR005150">
    <property type="entry name" value="Cellulose_synth"/>
</dbReference>
<feature type="binding site" evidence="13">
    <location>
        <position position="213"/>
    </location>
    <ligand>
        <name>Mn(2+)</name>
        <dbReference type="ChEBI" id="CHEBI:29035"/>
    </ligand>
</feature>
<feature type="active site" evidence="11">
    <location>
        <position position="71"/>
    </location>
</feature>
<dbReference type="OrthoDB" id="72851at2759"/>
<keyword evidence="6" id="KW-0333">Golgi apparatus</keyword>
<evidence type="ECO:0000256" key="8">
    <source>
        <dbReference type="ARBA" id="ARBA00023316"/>
    </source>
</evidence>
<keyword evidence="3" id="KW-0808">Transferase</keyword>
<reference evidence="16" key="1">
    <citation type="submission" date="2016-06" db="EMBL/GenBank/DDBJ databases">
        <title>Parallel loss of symbiosis genes in relatives of nitrogen-fixing non-legume Parasponia.</title>
        <authorList>
            <person name="Van Velzen R."/>
            <person name="Holmer R."/>
            <person name="Bu F."/>
            <person name="Rutten L."/>
            <person name="Van Zeijl A."/>
            <person name="Liu W."/>
            <person name="Santuari L."/>
            <person name="Cao Q."/>
            <person name="Sharma T."/>
            <person name="Shen D."/>
            <person name="Roswanjaya Y."/>
            <person name="Wardhani T."/>
            <person name="Kalhor M.S."/>
            <person name="Jansen J."/>
            <person name="Van den Hoogen J."/>
            <person name="Gungor B."/>
            <person name="Hartog M."/>
            <person name="Hontelez J."/>
            <person name="Verver J."/>
            <person name="Yang W.-C."/>
            <person name="Schijlen E."/>
            <person name="Repin R."/>
            <person name="Schilthuizen M."/>
            <person name="Schranz E."/>
            <person name="Heidstra R."/>
            <person name="Miyata K."/>
            <person name="Fedorova E."/>
            <person name="Kohlen W."/>
            <person name="Bisseling T."/>
            <person name="Smit S."/>
            <person name="Geurts R."/>
        </authorList>
    </citation>
    <scope>NUCLEOTIDE SEQUENCE [LARGE SCALE GENOMIC DNA]</scope>
    <source>
        <strain evidence="16">cv. RG33-2</strain>
    </source>
</reference>
<dbReference type="Gene3D" id="3.90.550.10">
    <property type="entry name" value="Spore Coat Polysaccharide Biosynthesis Protein SpsA, Chain A"/>
    <property type="match status" value="2"/>
</dbReference>
<evidence type="ECO:0000256" key="4">
    <source>
        <dbReference type="ARBA" id="ARBA00022692"/>
    </source>
</evidence>
<keyword evidence="2" id="KW-0328">Glycosyltransferase</keyword>
<dbReference type="FunFam" id="3.90.550.10:FF:000112">
    <property type="entry name" value="Cellulose synthase-like protein E1"/>
    <property type="match status" value="1"/>
</dbReference>
<keyword evidence="8" id="KW-0961">Cell wall biogenesis/degradation</keyword>
<dbReference type="AlphaFoldDB" id="A0A2P5FG39"/>
<evidence type="ECO:0000313" key="16">
    <source>
        <dbReference type="Proteomes" id="UP000237000"/>
    </source>
</evidence>
<dbReference type="GO" id="GO:0016760">
    <property type="term" value="F:cellulose synthase (UDP-forming) activity"/>
    <property type="evidence" value="ECO:0007669"/>
    <property type="project" value="InterPro"/>
</dbReference>
<evidence type="ECO:0000256" key="7">
    <source>
        <dbReference type="ARBA" id="ARBA00023136"/>
    </source>
</evidence>
<evidence type="ECO:0000256" key="13">
    <source>
        <dbReference type="PIRSR" id="PIRSR605150-3"/>
    </source>
</evidence>
<keyword evidence="16" id="KW-1185">Reference proteome</keyword>
<evidence type="ECO:0000256" key="2">
    <source>
        <dbReference type="ARBA" id="ARBA00022676"/>
    </source>
</evidence>
<dbReference type="GO" id="GO:0071555">
    <property type="term" value="P:cell wall organization"/>
    <property type="evidence" value="ECO:0007669"/>
    <property type="project" value="UniProtKB-KW"/>
</dbReference>
<evidence type="ECO:0000256" key="1">
    <source>
        <dbReference type="ARBA" id="ARBA00004653"/>
    </source>
</evidence>
<dbReference type="InParanoid" id="A0A2P5FG39"/>
<name>A0A2P5FG39_TREOI</name>
<evidence type="ECO:0000256" key="14">
    <source>
        <dbReference type="SAM" id="Phobius"/>
    </source>
</evidence>
<evidence type="ECO:0000256" key="9">
    <source>
        <dbReference type="ARBA" id="ARBA00037405"/>
    </source>
</evidence>
<feature type="transmembrane region" description="Helical" evidence="14">
    <location>
        <begin position="492"/>
        <end position="517"/>
    </location>
</feature>
<feature type="active site" evidence="11">
    <location>
        <position position="382"/>
    </location>
</feature>
<feature type="binding site" evidence="12">
    <location>
        <position position="71"/>
    </location>
    <ligand>
        <name>UDP-alpha-D-glucose</name>
        <dbReference type="ChEBI" id="CHEBI:58885"/>
    </ligand>
</feature>
<dbReference type="PANTHER" id="PTHR13301">
    <property type="entry name" value="X-BOX TRANSCRIPTION FACTOR-RELATED"/>
    <property type="match status" value="1"/>
</dbReference>
<gene>
    <name evidence="15" type="ORF">TorRG33x02_074630</name>
</gene>
<dbReference type="FunFam" id="3.90.550.10:FF:000138">
    <property type="entry name" value="Cellulose synthase isolog"/>
    <property type="match status" value="1"/>
</dbReference>
<dbReference type="GO" id="GO:0000139">
    <property type="term" value="C:Golgi membrane"/>
    <property type="evidence" value="ECO:0007669"/>
    <property type="project" value="UniProtKB-SubCell"/>
</dbReference>
<evidence type="ECO:0000256" key="5">
    <source>
        <dbReference type="ARBA" id="ARBA00022989"/>
    </source>
</evidence>
<feature type="transmembrane region" description="Helical" evidence="14">
    <location>
        <begin position="583"/>
        <end position="602"/>
    </location>
</feature>
<comment type="subcellular location">
    <subcellularLocation>
        <location evidence="1">Golgi apparatus membrane</location>
        <topology evidence="1">Multi-pass membrane protein</topology>
    </subcellularLocation>
</comment>
<evidence type="ECO:0000256" key="11">
    <source>
        <dbReference type="PIRSR" id="PIRSR605150-1"/>
    </source>
</evidence>
<proteinExistence type="inferred from homology"/>
<sequence>MKMKMNQVPGGEFYSLARHNSYDEKSLPGVDIFVCTADPKSEPPLMVINTVLSMMAHNYPPEKLSVYLSDDGGSDLTFYALLEASRFSKEWLPFCKKFRVEPRSPGAYFRTANSPPLDYDDHDHWISIKNLYEDMKTRIESTTSLGRVSQAIRGEHKGFREWNFVSSKRDHQTIVQILIDGRDPKAVDSEGQPLPTVVYLSREKRPQYHHNYKAGAMNALIRVSSRISNAPIILNVDCDMYSNNSQTVRDALCFFLDEKKGHEIAFIQFPQAFENITKNDIYSAAMRISMEVEYRGFDANGGTFYMGTGCFHRRESLSGKKYKEATKVLDGKSKIDRVGKVEEISAEALEETSKSLANCTYELENPKWGKEMGLMYGCLVEDILTGLVTQCRGWRSMFCTPERKAFLGAATTTLLQSLGQYKRWSEGNFQILLSRYCPLINGVGKIPLRLRLSYLCFELWSPHCMASLYYAIVPSLSLLRRISLFPEMSKIWIVPFLYVFLANRAYSLGEIFIWGGTYQEWLNDQRMSQYRRTTSFLFSFVNQILRQFGYNESAFGVTEKVVDDDVYKRYEQELMEFGTNSPMITILVTLALINALGFIWGLKSLVLTEQSLVLNPLTLQTILGGLLVFINLPIYQAIFLRKDKGRVPISVTCQSIMFVLVACSIALY</sequence>
<evidence type="ECO:0000256" key="3">
    <source>
        <dbReference type="ARBA" id="ARBA00022679"/>
    </source>
</evidence>
<evidence type="ECO:0000256" key="12">
    <source>
        <dbReference type="PIRSR" id="PIRSR605150-2"/>
    </source>
</evidence>
<feature type="binding site" evidence="12">
    <location>
        <position position="42"/>
    </location>
    <ligand>
        <name>UDP-alpha-D-glucose</name>
        <dbReference type="ChEBI" id="CHEBI:58885"/>
    </ligand>
</feature>
<feature type="transmembrane region" description="Helical" evidence="14">
    <location>
        <begin position="647"/>
        <end position="667"/>
    </location>
</feature>
<accession>A0A2P5FG39</accession>
<evidence type="ECO:0000256" key="6">
    <source>
        <dbReference type="ARBA" id="ARBA00023034"/>
    </source>
</evidence>
<dbReference type="SUPFAM" id="SSF53448">
    <property type="entry name" value="Nucleotide-diphospho-sugar transferases"/>
    <property type="match status" value="1"/>
</dbReference>
<comment type="function">
    <text evidence="9">Thought to be a Golgi-localized beta-glycan synthase that polymerize the backbones of noncellulosic polysaccharides (hemicelluloses) of plant cell wall.</text>
</comment>
<organism evidence="15 16">
    <name type="scientific">Trema orientale</name>
    <name type="common">Charcoal tree</name>
    <name type="synonym">Celtis orientalis</name>
    <dbReference type="NCBI Taxonomy" id="63057"/>
    <lineage>
        <taxon>Eukaryota</taxon>
        <taxon>Viridiplantae</taxon>
        <taxon>Streptophyta</taxon>
        <taxon>Embryophyta</taxon>
        <taxon>Tracheophyta</taxon>
        <taxon>Spermatophyta</taxon>
        <taxon>Magnoliopsida</taxon>
        <taxon>eudicotyledons</taxon>
        <taxon>Gunneridae</taxon>
        <taxon>Pentapetalae</taxon>
        <taxon>rosids</taxon>
        <taxon>fabids</taxon>
        <taxon>Rosales</taxon>
        <taxon>Cannabaceae</taxon>
        <taxon>Trema</taxon>
    </lineage>
</organism>
<dbReference type="GO" id="GO:0030244">
    <property type="term" value="P:cellulose biosynthetic process"/>
    <property type="evidence" value="ECO:0007669"/>
    <property type="project" value="InterPro"/>
</dbReference>
<dbReference type="Pfam" id="PF03552">
    <property type="entry name" value="Cellulose_synt"/>
    <property type="match status" value="2"/>
</dbReference>
<evidence type="ECO:0000313" key="15">
    <source>
        <dbReference type="EMBL" id="PON96759.1"/>
    </source>
</evidence>
<keyword evidence="7 14" id="KW-0472">Membrane</keyword>
<keyword evidence="4 14" id="KW-0812">Transmembrane</keyword>
<evidence type="ECO:0000256" key="10">
    <source>
        <dbReference type="ARBA" id="ARBA00060766"/>
    </source>
</evidence>
<dbReference type="InterPro" id="IPR029044">
    <property type="entry name" value="Nucleotide-diphossugar_trans"/>
</dbReference>
<protein>
    <submittedName>
        <fullName evidence="15">Cellulose synthase</fullName>
    </submittedName>
</protein>